<dbReference type="RefSeq" id="WP_093850287.1">
    <property type="nucleotide sequence ID" value="NZ_FOSG01000010.1"/>
</dbReference>
<dbReference type="Pfam" id="PF05685">
    <property type="entry name" value="Uma2"/>
    <property type="match status" value="1"/>
</dbReference>
<name>A0A1I4DAY3_9ACTN</name>
<organism evidence="2 3">
    <name type="scientific">Streptomyces pini</name>
    <dbReference type="NCBI Taxonomy" id="1520580"/>
    <lineage>
        <taxon>Bacteria</taxon>
        <taxon>Bacillati</taxon>
        <taxon>Actinomycetota</taxon>
        <taxon>Actinomycetes</taxon>
        <taxon>Kitasatosporales</taxon>
        <taxon>Streptomycetaceae</taxon>
        <taxon>Streptomyces</taxon>
    </lineage>
</organism>
<sequence length="185" mass="19987">MSAQPHSYAAADPETALKYAIQHIRGDRVQIVEGVIEPVSPSWDHEAAADVVREQIGPAVRRLGCVAGSGNLDLPGSSNWYVPDLAVVPRDLAKGAGALLPDQTLLVVEVTSESNADTDRTAKRRRYAEYGAPLYLLVDRQERACTLFAEPGELGYTRVEGPHPFGTPVRLPEPFAVELDTSDLG</sequence>
<dbReference type="InterPro" id="IPR011335">
    <property type="entry name" value="Restrct_endonuc-II-like"/>
</dbReference>
<dbReference type="EMBL" id="FOSG01000010">
    <property type="protein sequence ID" value="SFK90662.1"/>
    <property type="molecule type" value="Genomic_DNA"/>
</dbReference>
<dbReference type="SUPFAM" id="SSF52980">
    <property type="entry name" value="Restriction endonuclease-like"/>
    <property type="match status" value="1"/>
</dbReference>
<proteinExistence type="predicted"/>
<evidence type="ECO:0000313" key="2">
    <source>
        <dbReference type="EMBL" id="SFK90662.1"/>
    </source>
</evidence>
<keyword evidence="3" id="KW-1185">Reference proteome</keyword>
<keyword evidence="2" id="KW-0255">Endonuclease</keyword>
<evidence type="ECO:0000259" key="1">
    <source>
        <dbReference type="Pfam" id="PF05685"/>
    </source>
</evidence>
<feature type="domain" description="Putative restriction endonuclease" evidence="1">
    <location>
        <begin position="25"/>
        <end position="178"/>
    </location>
</feature>
<dbReference type="InterPro" id="IPR012296">
    <property type="entry name" value="Nuclease_put_TT1808"/>
</dbReference>
<accession>A0A1I4DAY3</accession>
<protein>
    <submittedName>
        <fullName evidence="2">Endonuclease, Uma2 family (Restriction endonuclease fold)</fullName>
    </submittedName>
</protein>
<keyword evidence="2" id="KW-0378">Hydrolase</keyword>
<dbReference type="GO" id="GO:0004519">
    <property type="term" value="F:endonuclease activity"/>
    <property type="evidence" value="ECO:0007669"/>
    <property type="project" value="UniProtKB-KW"/>
</dbReference>
<dbReference type="Gene3D" id="3.90.1570.10">
    <property type="entry name" value="tt1808, chain A"/>
    <property type="match status" value="1"/>
</dbReference>
<dbReference type="PANTHER" id="PTHR35400:SF3">
    <property type="entry name" value="SLL1072 PROTEIN"/>
    <property type="match status" value="1"/>
</dbReference>
<dbReference type="OrthoDB" id="3615205at2"/>
<dbReference type="Proteomes" id="UP000198928">
    <property type="component" value="Unassembled WGS sequence"/>
</dbReference>
<dbReference type="PANTHER" id="PTHR35400">
    <property type="entry name" value="SLR1083 PROTEIN"/>
    <property type="match status" value="1"/>
</dbReference>
<reference evidence="3" key="1">
    <citation type="submission" date="2016-10" db="EMBL/GenBank/DDBJ databases">
        <authorList>
            <person name="Varghese N."/>
            <person name="Submissions S."/>
        </authorList>
    </citation>
    <scope>NUCLEOTIDE SEQUENCE [LARGE SCALE GENOMIC DNA]</scope>
    <source>
        <strain evidence="3">PL19</strain>
    </source>
</reference>
<dbReference type="CDD" id="cd06260">
    <property type="entry name" value="DUF820-like"/>
    <property type="match status" value="1"/>
</dbReference>
<dbReference type="AlphaFoldDB" id="A0A1I4DAY3"/>
<gene>
    <name evidence="2" type="ORF">SAMN05192584_11036</name>
</gene>
<dbReference type="InterPro" id="IPR008538">
    <property type="entry name" value="Uma2"/>
</dbReference>
<keyword evidence="2" id="KW-0540">Nuclease</keyword>
<evidence type="ECO:0000313" key="3">
    <source>
        <dbReference type="Proteomes" id="UP000198928"/>
    </source>
</evidence>